<dbReference type="EMBL" id="JACEIK010014974">
    <property type="protein sequence ID" value="MCE3216904.1"/>
    <property type="molecule type" value="Genomic_DNA"/>
</dbReference>
<dbReference type="Proteomes" id="UP000823775">
    <property type="component" value="Unassembled WGS sequence"/>
</dbReference>
<evidence type="ECO:0000313" key="2">
    <source>
        <dbReference type="Proteomes" id="UP000823775"/>
    </source>
</evidence>
<keyword evidence="2" id="KW-1185">Reference proteome</keyword>
<feature type="non-terminal residue" evidence="1">
    <location>
        <position position="116"/>
    </location>
</feature>
<proteinExistence type="predicted"/>
<name>A0ABS8WVB7_DATST</name>
<organism evidence="1 2">
    <name type="scientific">Datura stramonium</name>
    <name type="common">Jimsonweed</name>
    <name type="synonym">Common thornapple</name>
    <dbReference type="NCBI Taxonomy" id="4076"/>
    <lineage>
        <taxon>Eukaryota</taxon>
        <taxon>Viridiplantae</taxon>
        <taxon>Streptophyta</taxon>
        <taxon>Embryophyta</taxon>
        <taxon>Tracheophyta</taxon>
        <taxon>Spermatophyta</taxon>
        <taxon>Magnoliopsida</taxon>
        <taxon>eudicotyledons</taxon>
        <taxon>Gunneridae</taxon>
        <taxon>Pentapetalae</taxon>
        <taxon>asterids</taxon>
        <taxon>lamiids</taxon>
        <taxon>Solanales</taxon>
        <taxon>Solanaceae</taxon>
        <taxon>Solanoideae</taxon>
        <taxon>Datureae</taxon>
        <taxon>Datura</taxon>
    </lineage>
</organism>
<gene>
    <name evidence="1" type="ORF">HAX54_009173</name>
</gene>
<comment type="caution">
    <text evidence="1">The sequence shown here is derived from an EMBL/GenBank/DDBJ whole genome shotgun (WGS) entry which is preliminary data.</text>
</comment>
<sequence length="116" mass="13347">MKISDWWSYSTYSASNLQLAESLDDSGGSSSWRSYLENQAILLLYPKNPKIRPESGNGETGYNLIYSAINMSSARLDNTTRHQSYVTMYKRDYYRIFCTKSQNESFCDLWGGPRVV</sequence>
<accession>A0ABS8WVB7</accession>
<evidence type="ECO:0000313" key="1">
    <source>
        <dbReference type="EMBL" id="MCE3216904.1"/>
    </source>
</evidence>
<protein>
    <submittedName>
        <fullName evidence="1">Uncharacterized protein</fullName>
    </submittedName>
</protein>
<reference evidence="1 2" key="1">
    <citation type="journal article" date="2021" name="BMC Genomics">
        <title>Datura genome reveals duplications of psychoactive alkaloid biosynthetic genes and high mutation rate following tissue culture.</title>
        <authorList>
            <person name="Rajewski A."/>
            <person name="Carter-House D."/>
            <person name="Stajich J."/>
            <person name="Litt A."/>
        </authorList>
    </citation>
    <scope>NUCLEOTIDE SEQUENCE [LARGE SCALE GENOMIC DNA]</scope>
    <source>
        <strain evidence="1">AR-01</strain>
    </source>
</reference>